<dbReference type="InterPro" id="IPR032675">
    <property type="entry name" value="LRR_dom_sf"/>
</dbReference>
<evidence type="ECO:0000256" key="3">
    <source>
        <dbReference type="ARBA" id="ARBA00022737"/>
    </source>
</evidence>
<dbReference type="AlphaFoldDB" id="A0A1Q9EQZ7"/>
<sequence>MARVEQNSKDERHAVHLFPLQEARGVKSSDFLNAFHEAQRRYPIREVWGPSQRLPKKLTEYISAACQEFSAPIRQEAILLLKRYVYHQADPPVAKPRNLQAKMTKAWLLAISSLQVVVEGSSAAGVDCVWKASRPWEPADHGCTRLQAAQAADVSPHELAGALASLSQLRELHLSSLQLGDARMQEIAEMFSLGTFPHLQRLYLAHNSLGAAGATALAKALRVLNLPENAIRSAGTEALAGALISGATPLLEQLVLAGNGIGTIGARAIATALKQLPRLQDLHLARNALGSQGAVAISRALKLDHAPALEWLSLTENAIGDMGLQALSASVARMPRLEWLDLELNGITDIGASALGQALSQTAGLGLRELDMRGNKVGEHGSLRLEQAKANVLGLQFWLGPMTVGRPRAEAPSQPICEPEPPPPTDEDSVTAVM</sequence>
<proteinExistence type="predicted"/>
<keyword evidence="1" id="KW-0343">GTPase activation</keyword>
<evidence type="ECO:0000313" key="6">
    <source>
        <dbReference type="Proteomes" id="UP000186817"/>
    </source>
</evidence>
<dbReference type="Pfam" id="PF13516">
    <property type="entry name" value="LRR_6"/>
    <property type="match status" value="5"/>
</dbReference>
<dbReference type="SMART" id="SM00368">
    <property type="entry name" value="LRR_RI"/>
    <property type="match status" value="7"/>
</dbReference>
<gene>
    <name evidence="5" type="primary">Nlrc3</name>
    <name evidence="5" type="ORF">AK812_SmicGene6581</name>
</gene>
<dbReference type="Proteomes" id="UP000186817">
    <property type="component" value="Unassembled WGS sequence"/>
</dbReference>
<dbReference type="GO" id="GO:0005634">
    <property type="term" value="C:nucleus"/>
    <property type="evidence" value="ECO:0007669"/>
    <property type="project" value="TreeGrafter"/>
</dbReference>
<dbReference type="GO" id="GO:0048471">
    <property type="term" value="C:perinuclear region of cytoplasm"/>
    <property type="evidence" value="ECO:0007669"/>
    <property type="project" value="TreeGrafter"/>
</dbReference>
<evidence type="ECO:0000256" key="1">
    <source>
        <dbReference type="ARBA" id="ARBA00022468"/>
    </source>
</evidence>
<feature type="compositionally biased region" description="Acidic residues" evidence="4">
    <location>
        <begin position="425"/>
        <end position="434"/>
    </location>
</feature>
<dbReference type="SUPFAM" id="SSF52047">
    <property type="entry name" value="RNI-like"/>
    <property type="match status" value="1"/>
</dbReference>
<evidence type="ECO:0000256" key="2">
    <source>
        <dbReference type="ARBA" id="ARBA00022614"/>
    </source>
</evidence>
<dbReference type="PANTHER" id="PTHR24113">
    <property type="entry name" value="RAN GTPASE-ACTIVATING PROTEIN 1"/>
    <property type="match status" value="1"/>
</dbReference>
<dbReference type="EMBL" id="LSRX01000090">
    <property type="protein sequence ID" value="OLQ09807.1"/>
    <property type="molecule type" value="Genomic_DNA"/>
</dbReference>
<keyword evidence="2" id="KW-0433">Leucine-rich repeat</keyword>
<dbReference type="GO" id="GO:0005096">
    <property type="term" value="F:GTPase activator activity"/>
    <property type="evidence" value="ECO:0007669"/>
    <property type="project" value="UniProtKB-KW"/>
</dbReference>
<protein>
    <submittedName>
        <fullName evidence="5">Protein NLRC3</fullName>
    </submittedName>
</protein>
<dbReference type="OMA" id="ICEPEPP"/>
<keyword evidence="3" id="KW-0677">Repeat</keyword>
<feature type="region of interest" description="Disordered" evidence="4">
    <location>
        <begin position="408"/>
        <end position="434"/>
    </location>
</feature>
<dbReference type="InterPro" id="IPR001611">
    <property type="entry name" value="Leu-rich_rpt"/>
</dbReference>
<name>A0A1Q9EQZ7_SYMMI</name>
<dbReference type="InterPro" id="IPR027038">
    <property type="entry name" value="RanGap"/>
</dbReference>
<organism evidence="5 6">
    <name type="scientific">Symbiodinium microadriaticum</name>
    <name type="common">Dinoflagellate</name>
    <name type="synonym">Zooxanthella microadriatica</name>
    <dbReference type="NCBI Taxonomy" id="2951"/>
    <lineage>
        <taxon>Eukaryota</taxon>
        <taxon>Sar</taxon>
        <taxon>Alveolata</taxon>
        <taxon>Dinophyceae</taxon>
        <taxon>Suessiales</taxon>
        <taxon>Symbiodiniaceae</taxon>
        <taxon>Symbiodinium</taxon>
    </lineage>
</organism>
<dbReference type="GO" id="GO:0031267">
    <property type="term" value="F:small GTPase binding"/>
    <property type="evidence" value="ECO:0007669"/>
    <property type="project" value="TreeGrafter"/>
</dbReference>
<dbReference type="GO" id="GO:0006913">
    <property type="term" value="P:nucleocytoplasmic transport"/>
    <property type="evidence" value="ECO:0007669"/>
    <property type="project" value="TreeGrafter"/>
</dbReference>
<dbReference type="GO" id="GO:0005829">
    <property type="term" value="C:cytosol"/>
    <property type="evidence" value="ECO:0007669"/>
    <property type="project" value="TreeGrafter"/>
</dbReference>
<evidence type="ECO:0000256" key="4">
    <source>
        <dbReference type="SAM" id="MobiDB-lite"/>
    </source>
</evidence>
<dbReference type="PANTHER" id="PTHR24113:SF12">
    <property type="entry name" value="RAN GTPASE-ACTIVATING PROTEIN 1"/>
    <property type="match status" value="1"/>
</dbReference>
<keyword evidence="6" id="KW-1185">Reference proteome</keyword>
<accession>A0A1Q9EQZ7</accession>
<comment type="caution">
    <text evidence="5">The sequence shown here is derived from an EMBL/GenBank/DDBJ whole genome shotgun (WGS) entry which is preliminary data.</text>
</comment>
<evidence type="ECO:0000313" key="5">
    <source>
        <dbReference type="EMBL" id="OLQ09807.1"/>
    </source>
</evidence>
<reference evidence="5 6" key="1">
    <citation type="submission" date="2016-02" db="EMBL/GenBank/DDBJ databases">
        <title>Genome analysis of coral dinoflagellate symbionts highlights evolutionary adaptations to a symbiotic lifestyle.</title>
        <authorList>
            <person name="Aranda M."/>
            <person name="Li Y."/>
            <person name="Liew Y.J."/>
            <person name="Baumgarten S."/>
            <person name="Simakov O."/>
            <person name="Wilson M."/>
            <person name="Piel J."/>
            <person name="Ashoor H."/>
            <person name="Bougouffa S."/>
            <person name="Bajic V.B."/>
            <person name="Ryu T."/>
            <person name="Ravasi T."/>
            <person name="Bayer T."/>
            <person name="Micklem G."/>
            <person name="Kim H."/>
            <person name="Bhak J."/>
            <person name="Lajeunesse T.C."/>
            <person name="Voolstra C.R."/>
        </authorList>
    </citation>
    <scope>NUCLEOTIDE SEQUENCE [LARGE SCALE GENOMIC DNA]</scope>
    <source>
        <strain evidence="5 6">CCMP2467</strain>
    </source>
</reference>
<dbReference type="Gene3D" id="3.80.10.10">
    <property type="entry name" value="Ribonuclease Inhibitor"/>
    <property type="match status" value="1"/>
</dbReference>
<dbReference type="OrthoDB" id="333024at2759"/>